<feature type="transmembrane region" description="Helical" evidence="2">
    <location>
        <begin position="237"/>
        <end position="257"/>
    </location>
</feature>
<reference evidence="3" key="1">
    <citation type="submission" date="2021-02" db="EMBL/GenBank/DDBJ databases">
        <title>Psilocybe cubensis genome.</title>
        <authorList>
            <person name="Mckernan K.J."/>
            <person name="Crawford S."/>
            <person name="Trippe A."/>
            <person name="Kane L.T."/>
            <person name="Mclaughlin S."/>
        </authorList>
    </citation>
    <scope>NUCLEOTIDE SEQUENCE [LARGE SCALE GENOMIC DNA]</scope>
    <source>
        <strain evidence="3">MGC-MH-2018</strain>
    </source>
</reference>
<protein>
    <submittedName>
        <fullName evidence="3">Uncharacterized protein</fullName>
    </submittedName>
</protein>
<evidence type="ECO:0000256" key="1">
    <source>
        <dbReference type="SAM" id="MobiDB-lite"/>
    </source>
</evidence>
<name>A0A8H8CN66_PSICU</name>
<dbReference type="EMBL" id="JAFIQS010000003">
    <property type="protein sequence ID" value="KAG5171543.1"/>
    <property type="molecule type" value="Genomic_DNA"/>
</dbReference>
<keyword evidence="2" id="KW-1133">Transmembrane helix</keyword>
<accession>A0A8H8CN66</accession>
<evidence type="ECO:0000256" key="2">
    <source>
        <dbReference type="SAM" id="Phobius"/>
    </source>
</evidence>
<keyword evidence="2" id="KW-0812">Transmembrane</keyword>
<sequence>MQPVKPFTQNVASVYASKLRMKHHSDDDNVGKPGNSGPGKPEQNMSGSTPRSMGASHRGSPSASLTTAPHGIPSPTSTIIVASPTAVTAATLLPPKKSNQQIMFNDPQNVTTCGTLQLSWVHGGQAVVPMTLVVQNQTILNDPGTTNGPQITHILTNNTSSYADRYLWFPVDVDEGWYLVKAYDAGASLDIFAQSATFFVSRGPDLRCLPSNGINGSAPTLPPTHTSGRGTLRTSDVIGISLGVTIGVVVLLLAYLFPRLWHRDLPDSKNRRPYLLY</sequence>
<keyword evidence="2" id="KW-0472">Membrane</keyword>
<organism evidence="3">
    <name type="scientific">Psilocybe cubensis</name>
    <name type="common">Psychedelic mushroom</name>
    <name type="synonym">Stropharia cubensis</name>
    <dbReference type="NCBI Taxonomy" id="181762"/>
    <lineage>
        <taxon>Eukaryota</taxon>
        <taxon>Fungi</taxon>
        <taxon>Dikarya</taxon>
        <taxon>Basidiomycota</taxon>
        <taxon>Agaricomycotina</taxon>
        <taxon>Agaricomycetes</taxon>
        <taxon>Agaricomycetidae</taxon>
        <taxon>Agaricales</taxon>
        <taxon>Agaricineae</taxon>
        <taxon>Strophariaceae</taxon>
        <taxon>Psilocybe</taxon>
    </lineage>
</organism>
<gene>
    <name evidence="3" type="ORF">JR316_003630</name>
</gene>
<comment type="caution">
    <text evidence="3">The sequence shown here is derived from an EMBL/GenBank/DDBJ whole genome shotgun (WGS) entry which is preliminary data.</text>
</comment>
<dbReference type="AlphaFoldDB" id="A0A8H8CN66"/>
<feature type="region of interest" description="Disordered" evidence="1">
    <location>
        <begin position="15"/>
        <end position="77"/>
    </location>
</feature>
<evidence type="ECO:0000313" key="3">
    <source>
        <dbReference type="EMBL" id="KAG5171543.1"/>
    </source>
</evidence>
<proteinExistence type="predicted"/>